<evidence type="ECO:0000313" key="1">
    <source>
        <dbReference type="EMBL" id="GBM41938.1"/>
    </source>
</evidence>
<gene>
    <name evidence="1" type="ORF">AVEN_142912_1</name>
</gene>
<dbReference type="AlphaFoldDB" id="A0A4Y2FN64"/>
<sequence length="100" mass="11280">MTDQITIGNMTFEALIDTGSSVTLIREDVSKESSTIKALKGHCRVIWIKEVRGQTKGSFQREIELDGEIFRNLAVVPTPYLEFQAGDRIGHLEQAFVKLR</sequence>
<dbReference type="InterPro" id="IPR001969">
    <property type="entry name" value="Aspartic_peptidase_AS"/>
</dbReference>
<dbReference type="EMBL" id="BGPR01000979">
    <property type="protein sequence ID" value="GBM41938.1"/>
    <property type="molecule type" value="Genomic_DNA"/>
</dbReference>
<dbReference type="SUPFAM" id="SSF50630">
    <property type="entry name" value="Acid proteases"/>
    <property type="match status" value="1"/>
</dbReference>
<evidence type="ECO:0000313" key="2">
    <source>
        <dbReference type="Proteomes" id="UP000499080"/>
    </source>
</evidence>
<dbReference type="OrthoDB" id="6776742at2759"/>
<dbReference type="Proteomes" id="UP000499080">
    <property type="component" value="Unassembled WGS sequence"/>
</dbReference>
<accession>A0A4Y2FN64</accession>
<organism evidence="1 2">
    <name type="scientific">Araneus ventricosus</name>
    <name type="common">Orbweaver spider</name>
    <name type="synonym">Epeira ventricosa</name>
    <dbReference type="NCBI Taxonomy" id="182803"/>
    <lineage>
        <taxon>Eukaryota</taxon>
        <taxon>Metazoa</taxon>
        <taxon>Ecdysozoa</taxon>
        <taxon>Arthropoda</taxon>
        <taxon>Chelicerata</taxon>
        <taxon>Arachnida</taxon>
        <taxon>Araneae</taxon>
        <taxon>Araneomorphae</taxon>
        <taxon>Entelegynae</taxon>
        <taxon>Araneoidea</taxon>
        <taxon>Araneidae</taxon>
        <taxon>Araneus</taxon>
    </lineage>
</organism>
<keyword evidence="2" id="KW-1185">Reference proteome</keyword>
<dbReference type="GO" id="GO:0006508">
    <property type="term" value="P:proteolysis"/>
    <property type="evidence" value="ECO:0007669"/>
    <property type="project" value="InterPro"/>
</dbReference>
<evidence type="ECO:0008006" key="3">
    <source>
        <dbReference type="Google" id="ProtNLM"/>
    </source>
</evidence>
<dbReference type="InterPro" id="IPR021109">
    <property type="entry name" value="Peptidase_aspartic_dom_sf"/>
</dbReference>
<name>A0A4Y2FN64_ARAVE</name>
<reference evidence="1 2" key="1">
    <citation type="journal article" date="2019" name="Sci. Rep.">
        <title>Orb-weaving spider Araneus ventricosus genome elucidates the spidroin gene catalogue.</title>
        <authorList>
            <person name="Kono N."/>
            <person name="Nakamura H."/>
            <person name="Ohtoshi R."/>
            <person name="Moran D.A.P."/>
            <person name="Shinohara A."/>
            <person name="Yoshida Y."/>
            <person name="Fujiwara M."/>
            <person name="Mori M."/>
            <person name="Tomita M."/>
            <person name="Arakawa K."/>
        </authorList>
    </citation>
    <scope>NUCLEOTIDE SEQUENCE [LARGE SCALE GENOMIC DNA]</scope>
</reference>
<proteinExistence type="predicted"/>
<comment type="caution">
    <text evidence="1">The sequence shown here is derived from an EMBL/GenBank/DDBJ whole genome shotgun (WGS) entry which is preliminary data.</text>
</comment>
<dbReference type="GO" id="GO:0004190">
    <property type="term" value="F:aspartic-type endopeptidase activity"/>
    <property type="evidence" value="ECO:0007669"/>
    <property type="project" value="InterPro"/>
</dbReference>
<protein>
    <recommendedName>
        <fullName evidence="3">Peptidase A2 domain-containing protein</fullName>
    </recommendedName>
</protein>
<dbReference type="PROSITE" id="PS00141">
    <property type="entry name" value="ASP_PROTEASE"/>
    <property type="match status" value="1"/>
</dbReference>